<organism evidence="2 3">
    <name type="scientific">Myotis brandtii</name>
    <name type="common">Brandt's bat</name>
    <dbReference type="NCBI Taxonomy" id="109478"/>
    <lineage>
        <taxon>Eukaryota</taxon>
        <taxon>Metazoa</taxon>
        <taxon>Chordata</taxon>
        <taxon>Craniata</taxon>
        <taxon>Vertebrata</taxon>
        <taxon>Euteleostomi</taxon>
        <taxon>Mammalia</taxon>
        <taxon>Eutheria</taxon>
        <taxon>Laurasiatheria</taxon>
        <taxon>Chiroptera</taxon>
        <taxon>Yangochiroptera</taxon>
        <taxon>Vespertilionidae</taxon>
        <taxon>Myotis</taxon>
    </lineage>
</organism>
<dbReference type="AlphaFoldDB" id="S7PKW4"/>
<dbReference type="InterPro" id="IPR052310">
    <property type="entry name" value="Kelch/BTB_domain_protein"/>
</dbReference>
<name>S7PKW4_MYOBR</name>
<dbReference type="EMBL" id="KE162513">
    <property type="protein sequence ID" value="EPQ08752.1"/>
    <property type="molecule type" value="Genomic_DNA"/>
</dbReference>
<evidence type="ECO:0000256" key="1">
    <source>
        <dbReference type="ARBA" id="ARBA00022737"/>
    </source>
</evidence>
<protein>
    <submittedName>
        <fullName evidence="2">Kelch domain-containing protein 7A</fullName>
    </submittedName>
</protein>
<reference evidence="2 3" key="1">
    <citation type="journal article" date="2013" name="Nat. Commun.">
        <title>Genome analysis reveals insights into physiology and longevity of the Brandt's bat Myotis brandtii.</title>
        <authorList>
            <person name="Seim I."/>
            <person name="Fang X."/>
            <person name="Xiong Z."/>
            <person name="Lobanov A.V."/>
            <person name="Huang Z."/>
            <person name="Ma S."/>
            <person name="Feng Y."/>
            <person name="Turanov A.A."/>
            <person name="Zhu Y."/>
            <person name="Lenz T.L."/>
            <person name="Gerashchenko M.V."/>
            <person name="Fan D."/>
            <person name="Hee Yim S."/>
            <person name="Yao X."/>
            <person name="Jordan D."/>
            <person name="Xiong Y."/>
            <person name="Ma Y."/>
            <person name="Lyapunov A.N."/>
            <person name="Chen G."/>
            <person name="Kulakova O.I."/>
            <person name="Sun Y."/>
            <person name="Lee S.G."/>
            <person name="Bronson R.T."/>
            <person name="Moskalev A.A."/>
            <person name="Sunyaev S.R."/>
            <person name="Zhang G."/>
            <person name="Krogh A."/>
            <person name="Wang J."/>
            <person name="Gladyshev V.N."/>
        </authorList>
    </citation>
    <scope>NUCLEOTIDE SEQUENCE [LARGE SCALE GENOMIC DNA]</scope>
</reference>
<dbReference type="Proteomes" id="UP000052978">
    <property type="component" value="Unassembled WGS sequence"/>
</dbReference>
<evidence type="ECO:0000313" key="2">
    <source>
        <dbReference type="EMBL" id="EPQ08752.1"/>
    </source>
</evidence>
<evidence type="ECO:0000313" key="3">
    <source>
        <dbReference type="Proteomes" id="UP000052978"/>
    </source>
</evidence>
<proteinExistence type="predicted"/>
<dbReference type="PANTHER" id="PTHR45972">
    <property type="entry name" value="BTB_2 DOMAIN-CONTAINING PROTEIN"/>
    <property type="match status" value="1"/>
</dbReference>
<accession>S7PKW4</accession>
<keyword evidence="3" id="KW-1185">Reference proteome</keyword>
<gene>
    <name evidence="2" type="ORF">D623_10002084</name>
</gene>
<dbReference type="eggNOG" id="KOG1072">
    <property type="taxonomic scope" value="Eukaryota"/>
</dbReference>
<keyword evidence="1" id="KW-0677">Repeat</keyword>
<sequence length="106" mass="11988">MVAVDGFLYRFDLNRSLGISVYRCSASARLWYECATYRTPYPDAFQCAVVGSLIYCVGRRRTLLFLADNISPRFVPKELRSFPSPQGTLLPTVLTLPSLHVPQTRV</sequence>
<dbReference type="PANTHER" id="PTHR45972:SF1">
    <property type="entry name" value="KELCH DOMAIN-CONTAINING PROTEIN 7A"/>
    <property type="match status" value="1"/>
</dbReference>